<name>A0ABP8M892_9BACT</name>
<evidence type="ECO:0000313" key="5">
    <source>
        <dbReference type="EMBL" id="GAA4446225.1"/>
    </source>
</evidence>
<dbReference type="PANTHER" id="PTHR43133:SF8">
    <property type="entry name" value="RNA POLYMERASE SIGMA FACTOR HI_1459-RELATED"/>
    <property type="match status" value="1"/>
</dbReference>
<evidence type="ECO:0000256" key="3">
    <source>
        <dbReference type="ARBA" id="ARBA00023125"/>
    </source>
</evidence>
<dbReference type="EMBL" id="BAABGA010000009">
    <property type="protein sequence ID" value="GAA4446225.1"/>
    <property type="molecule type" value="Genomic_DNA"/>
</dbReference>
<evidence type="ECO:0008006" key="7">
    <source>
        <dbReference type="Google" id="ProtNLM"/>
    </source>
</evidence>
<proteinExistence type="predicted"/>
<dbReference type="Proteomes" id="UP001500840">
    <property type="component" value="Unassembled WGS sequence"/>
</dbReference>
<protein>
    <recommendedName>
        <fullName evidence="7">RNA polymerase sigma factor</fullName>
    </recommendedName>
</protein>
<dbReference type="InterPro" id="IPR039425">
    <property type="entry name" value="RNA_pol_sigma-70-like"/>
</dbReference>
<dbReference type="Gene3D" id="1.10.1740.10">
    <property type="match status" value="1"/>
</dbReference>
<dbReference type="RefSeq" id="WP_345319413.1">
    <property type="nucleotide sequence ID" value="NZ_BAABGA010000009.1"/>
</dbReference>
<keyword evidence="4" id="KW-0804">Transcription</keyword>
<keyword evidence="6" id="KW-1185">Reference proteome</keyword>
<comment type="caution">
    <text evidence="5">The sequence shown here is derived from an EMBL/GenBank/DDBJ whole genome shotgun (WGS) entry which is preliminary data.</text>
</comment>
<accession>A0ABP8M892</accession>
<dbReference type="PANTHER" id="PTHR43133">
    <property type="entry name" value="RNA POLYMERASE ECF-TYPE SIGMA FACTO"/>
    <property type="match status" value="1"/>
</dbReference>
<organism evidence="5 6">
    <name type="scientific">Novipirellula rosea</name>
    <dbReference type="NCBI Taxonomy" id="1031540"/>
    <lineage>
        <taxon>Bacteria</taxon>
        <taxon>Pseudomonadati</taxon>
        <taxon>Planctomycetota</taxon>
        <taxon>Planctomycetia</taxon>
        <taxon>Pirellulales</taxon>
        <taxon>Pirellulaceae</taxon>
        <taxon>Novipirellula</taxon>
    </lineage>
</organism>
<evidence type="ECO:0000256" key="1">
    <source>
        <dbReference type="ARBA" id="ARBA00023015"/>
    </source>
</evidence>
<evidence type="ECO:0000256" key="2">
    <source>
        <dbReference type="ARBA" id="ARBA00023082"/>
    </source>
</evidence>
<keyword evidence="2" id="KW-0731">Sigma factor</keyword>
<keyword evidence="3" id="KW-0238">DNA-binding</keyword>
<gene>
    <name evidence="5" type="ORF">GCM10023156_06870</name>
</gene>
<reference evidence="6" key="1">
    <citation type="journal article" date="2019" name="Int. J. Syst. Evol. Microbiol.">
        <title>The Global Catalogue of Microorganisms (GCM) 10K type strain sequencing project: providing services to taxonomists for standard genome sequencing and annotation.</title>
        <authorList>
            <consortium name="The Broad Institute Genomics Platform"/>
            <consortium name="The Broad Institute Genome Sequencing Center for Infectious Disease"/>
            <person name="Wu L."/>
            <person name="Ma J."/>
        </authorList>
    </citation>
    <scope>NUCLEOTIDE SEQUENCE [LARGE SCALE GENOMIC DNA]</scope>
    <source>
        <strain evidence="6">JCM 17759</strain>
    </source>
</reference>
<keyword evidence="1" id="KW-0805">Transcription regulation</keyword>
<evidence type="ECO:0000256" key="4">
    <source>
        <dbReference type="ARBA" id="ARBA00023163"/>
    </source>
</evidence>
<evidence type="ECO:0000313" key="6">
    <source>
        <dbReference type="Proteomes" id="UP001500840"/>
    </source>
</evidence>
<sequence length="216" mass="25221">MLQTAPEPPDHELLDKIKCSDSEETEVAKAWKELYARHHEFLYGCLNRERANLERFGIDVEEIVCRTFQRVLRTKARSFVVGEYQSNAQSRNHVTSWLLEIARKLLIDAVRRPRSVKAAFLDPTEPDNSLAKAEYEDDVDSFADLHRRIRQQFTDKQQEIIWFFIDHYSPQTGKSHPPPELIAEFAHKLDSNPAALRKQYERLKKKLAESFEPASK</sequence>